<dbReference type="AlphaFoldDB" id="A0A0J7J0E0"/>
<evidence type="ECO:0000256" key="1">
    <source>
        <dbReference type="ARBA" id="ARBA00023125"/>
    </source>
</evidence>
<dbReference type="PANTHER" id="PTHR43479:SF11">
    <property type="entry name" value="ACREF_ENVCD OPERON REPRESSOR-RELATED"/>
    <property type="match status" value="1"/>
</dbReference>
<dbReference type="Gene3D" id="1.10.357.10">
    <property type="entry name" value="Tetracycline Repressor, domain 2"/>
    <property type="match status" value="1"/>
</dbReference>
<feature type="DNA-binding region" description="H-T-H motif" evidence="2">
    <location>
        <begin position="25"/>
        <end position="44"/>
    </location>
</feature>
<sequence length="207" mass="24369">MISKEENILLAAEKLFAEKGFDATSTREISAAANVNVSMISYYFGSKEQMLEKLFEYRMKESTDFTKTILHREDLNEWEKLMMVVNSYIGRVERLKDFYRIMQTEQITNKNPQINDFMKVSKLGFLKVYEELLQNGSANGVFTTIPHVEFLHATIIGTVFYAFNGMNLYREFNDKNLSPEEYKKTYFENLRKHIKQLLKDLLGYDEK</sequence>
<name>A0A0J7J0E0_9FLAO</name>
<accession>A0A0J7J0E0</accession>
<organism evidence="4 5">
    <name type="scientific">Chryseobacterium koreense CCUG 49689</name>
    <dbReference type="NCBI Taxonomy" id="1304281"/>
    <lineage>
        <taxon>Bacteria</taxon>
        <taxon>Pseudomonadati</taxon>
        <taxon>Bacteroidota</taxon>
        <taxon>Flavobacteriia</taxon>
        <taxon>Flavobacteriales</taxon>
        <taxon>Weeksellaceae</taxon>
        <taxon>Chryseobacterium group</taxon>
        <taxon>Chryseobacterium</taxon>
    </lineage>
</organism>
<dbReference type="PATRIC" id="fig|1304281.5.peg.1448"/>
<reference evidence="4 5" key="1">
    <citation type="journal article" date="2004" name="Int. J. Syst. Evol. Microbiol.">
        <title>Kaistella koreensis gen. nov., sp. nov., a novel member of the Chryseobacterium-Bergeyella-Riemerella branch.</title>
        <authorList>
            <person name="Kim M.K."/>
            <person name="Im W.T."/>
            <person name="Shin Y.K."/>
            <person name="Lim J.H."/>
            <person name="Kim S.H."/>
            <person name="Lee B.C."/>
            <person name="Park M.Y."/>
            <person name="Lee K.Y."/>
            <person name="Lee S.T."/>
        </authorList>
    </citation>
    <scope>NUCLEOTIDE SEQUENCE [LARGE SCALE GENOMIC DNA]</scope>
    <source>
        <strain evidence="4 5">CCUG 49689</strain>
    </source>
</reference>
<keyword evidence="1 2" id="KW-0238">DNA-binding</keyword>
<dbReference type="InterPro" id="IPR009057">
    <property type="entry name" value="Homeodomain-like_sf"/>
</dbReference>
<dbReference type="STRING" id="1304281.ACM44_06750"/>
<dbReference type="Pfam" id="PF00440">
    <property type="entry name" value="TetR_N"/>
    <property type="match status" value="1"/>
</dbReference>
<dbReference type="EMBL" id="LFNG01000007">
    <property type="protein sequence ID" value="KMQ71519.1"/>
    <property type="molecule type" value="Genomic_DNA"/>
</dbReference>
<dbReference type="OrthoDB" id="9789566at2"/>
<dbReference type="SUPFAM" id="SSF48498">
    <property type="entry name" value="Tetracyclin repressor-like, C-terminal domain"/>
    <property type="match status" value="1"/>
</dbReference>
<dbReference type="InterPro" id="IPR001647">
    <property type="entry name" value="HTH_TetR"/>
</dbReference>
<dbReference type="Proteomes" id="UP000035900">
    <property type="component" value="Unassembled WGS sequence"/>
</dbReference>
<dbReference type="PANTHER" id="PTHR43479">
    <property type="entry name" value="ACREF/ENVCD OPERON REPRESSOR-RELATED"/>
    <property type="match status" value="1"/>
</dbReference>
<evidence type="ECO:0000256" key="2">
    <source>
        <dbReference type="PROSITE-ProRule" id="PRU00335"/>
    </source>
</evidence>
<dbReference type="RefSeq" id="WP_048499268.1">
    <property type="nucleotide sequence ID" value="NZ_LFNG01000007.1"/>
</dbReference>
<dbReference type="InterPro" id="IPR050624">
    <property type="entry name" value="HTH-type_Tx_Regulator"/>
</dbReference>
<evidence type="ECO:0000313" key="4">
    <source>
        <dbReference type="EMBL" id="KMQ71519.1"/>
    </source>
</evidence>
<evidence type="ECO:0000313" key="5">
    <source>
        <dbReference type="Proteomes" id="UP000035900"/>
    </source>
</evidence>
<dbReference type="PRINTS" id="PR00455">
    <property type="entry name" value="HTHTETR"/>
</dbReference>
<proteinExistence type="predicted"/>
<dbReference type="SUPFAM" id="SSF46689">
    <property type="entry name" value="Homeodomain-like"/>
    <property type="match status" value="1"/>
</dbReference>
<protein>
    <submittedName>
        <fullName evidence="4">TetR family transcriptional regulator</fullName>
    </submittedName>
</protein>
<evidence type="ECO:0000259" key="3">
    <source>
        <dbReference type="PROSITE" id="PS50977"/>
    </source>
</evidence>
<keyword evidence="5" id="KW-1185">Reference proteome</keyword>
<gene>
    <name evidence="4" type="ORF">ACM44_06750</name>
</gene>
<dbReference type="PROSITE" id="PS50977">
    <property type="entry name" value="HTH_TETR_2"/>
    <property type="match status" value="1"/>
</dbReference>
<dbReference type="GO" id="GO:0003677">
    <property type="term" value="F:DNA binding"/>
    <property type="evidence" value="ECO:0007669"/>
    <property type="project" value="UniProtKB-UniRule"/>
</dbReference>
<comment type="caution">
    <text evidence="4">The sequence shown here is derived from an EMBL/GenBank/DDBJ whole genome shotgun (WGS) entry which is preliminary data.</text>
</comment>
<feature type="domain" description="HTH tetR-type" evidence="3">
    <location>
        <begin position="2"/>
        <end position="62"/>
    </location>
</feature>
<dbReference type="InterPro" id="IPR036271">
    <property type="entry name" value="Tet_transcr_reg_TetR-rel_C_sf"/>
</dbReference>